<evidence type="ECO:0000256" key="1">
    <source>
        <dbReference type="ARBA" id="ARBA00022737"/>
    </source>
</evidence>
<evidence type="ECO:0000313" key="3">
    <source>
        <dbReference type="Proteomes" id="UP001259832"/>
    </source>
</evidence>
<organism evidence="2 3">
    <name type="scientific">Phytophthora citrophthora</name>
    <dbReference type="NCBI Taxonomy" id="4793"/>
    <lineage>
        <taxon>Eukaryota</taxon>
        <taxon>Sar</taxon>
        <taxon>Stramenopiles</taxon>
        <taxon>Oomycota</taxon>
        <taxon>Peronosporomycetes</taxon>
        <taxon>Peronosporales</taxon>
        <taxon>Peronosporaceae</taxon>
        <taxon>Phytophthora</taxon>
    </lineage>
</organism>
<proteinExistence type="predicted"/>
<accession>A0AAD9LMR6</accession>
<gene>
    <name evidence="2" type="ORF">P3T76_005605</name>
</gene>
<reference evidence="2" key="1">
    <citation type="submission" date="2023-08" db="EMBL/GenBank/DDBJ databases">
        <title>Reference Genome Resource for the Citrus Pathogen Phytophthora citrophthora.</title>
        <authorList>
            <person name="Moller H."/>
            <person name="Coetzee B."/>
            <person name="Rose L.J."/>
            <person name="Van Niekerk J.M."/>
        </authorList>
    </citation>
    <scope>NUCLEOTIDE SEQUENCE</scope>
    <source>
        <strain evidence="2">STE-U-9442</strain>
    </source>
</reference>
<dbReference type="PANTHER" id="PTHR47447">
    <property type="entry name" value="OS03G0856100 PROTEIN"/>
    <property type="match status" value="1"/>
</dbReference>
<dbReference type="PANTHER" id="PTHR47447:SF17">
    <property type="entry name" value="OS12G0638900 PROTEIN"/>
    <property type="match status" value="1"/>
</dbReference>
<evidence type="ECO:0000313" key="2">
    <source>
        <dbReference type="EMBL" id="KAK1942968.1"/>
    </source>
</evidence>
<name>A0AAD9LMR6_9STRA</name>
<keyword evidence="3" id="KW-1185">Reference proteome</keyword>
<dbReference type="InterPro" id="IPR002885">
    <property type="entry name" value="PPR_rpt"/>
</dbReference>
<keyword evidence="1" id="KW-0677">Repeat</keyword>
<dbReference type="SUPFAM" id="SSF48403">
    <property type="entry name" value="Ankyrin repeat"/>
    <property type="match status" value="1"/>
</dbReference>
<dbReference type="EMBL" id="JASMQC010000008">
    <property type="protein sequence ID" value="KAK1942968.1"/>
    <property type="molecule type" value="Genomic_DNA"/>
</dbReference>
<dbReference type="Pfam" id="PF01535">
    <property type="entry name" value="PPR"/>
    <property type="match status" value="1"/>
</dbReference>
<dbReference type="Proteomes" id="UP001259832">
    <property type="component" value="Unassembled WGS sequence"/>
</dbReference>
<dbReference type="AlphaFoldDB" id="A0AAD9LMR6"/>
<dbReference type="InterPro" id="IPR036770">
    <property type="entry name" value="Ankyrin_rpt-contain_sf"/>
</dbReference>
<sequence>MLRRSLHGAVAAGRQASQLHCTPQLTPPRVGSSSGALAPNRFFSQVSTAEPFEAIKRHPKAKLYPSTRKSKRDKNLTKLTANPENVDVALGIFADTRSVNGSGLSKDVATNLVTIFVDNKKVDEALQVLELCTKKNIFENDGRPFELVMTATYAKKQFDAALKVIDLALTVNVTPSNLMYTTALLSAHRSGKDDLVPKILEQMLENAEPNASQAFQIALSAAAKSQQQELVALLVECSKTLGVALTSEYYHSVLKGYAAAGDFQAVLGVRDALKKDEIDLTEDGMYWLVHSACKADQWDLVKELLAEEGGVATVNSYNAAIAAYGNHNRWSEVVDLYGIMPENLRSELKGWHLGAVIMGHASMEREELKLRALEIFGAHKDRANGFAYTGAITAQVETEQFAAALALSEEMKVKEIQWGKTVYQAVALALIRQGTTEEALQLLENRVRKMGANLEGYEDIIQFYTSTKEA</sequence>
<comment type="caution">
    <text evidence="2">The sequence shown here is derived from an EMBL/GenBank/DDBJ whole genome shotgun (WGS) entry which is preliminary data.</text>
</comment>
<protein>
    <submittedName>
        <fullName evidence="2">Pentatricopeptide repeat-containing protein</fullName>
    </submittedName>
</protein>
<dbReference type="InterPro" id="IPR011990">
    <property type="entry name" value="TPR-like_helical_dom_sf"/>
</dbReference>
<dbReference type="Gene3D" id="1.25.40.10">
    <property type="entry name" value="Tetratricopeptide repeat domain"/>
    <property type="match status" value="3"/>
</dbReference>